<name>A0AAD8C8R9_BIOPF</name>
<reference evidence="3" key="2">
    <citation type="submission" date="2023-04" db="EMBL/GenBank/DDBJ databases">
        <authorList>
            <person name="Bu L."/>
            <person name="Lu L."/>
            <person name="Laidemitt M.R."/>
            <person name="Zhang S.M."/>
            <person name="Mutuku M."/>
            <person name="Mkoji G."/>
            <person name="Steinauer M."/>
            <person name="Loker E.S."/>
        </authorList>
    </citation>
    <scope>NUCLEOTIDE SEQUENCE</scope>
    <source>
        <strain evidence="3">KasaAsao</strain>
        <tissue evidence="3">Whole Snail</tissue>
    </source>
</reference>
<dbReference type="Pfam" id="PF17517">
    <property type="entry name" value="IgGFc_binding"/>
    <property type="match status" value="1"/>
</dbReference>
<dbReference type="InterPro" id="IPR035234">
    <property type="entry name" value="IgGFc-bd_N"/>
</dbReference>
<comment type="caution">
    <text evidence="3">The sequence shown here is derived from an EMBL/GenBank/DDBJ whole genome shotgun (WGS) entry which is preliminary data.</text>
</comment>
<evidence type="ECO:0000313" key="4">
    <source>
        <dbReference type="Proteomes" id="UP001233172"/>
    </source>
</evidence>
<accession>A0AAD8C8R9</accession>
<dbReference type="EMBL" id="JASAOG010000006">
    <property type="protein sequence ID" value="KAK0068017.1"/>
    <property type="molecule type" value="Genomic_DNA"/>
</dbReference>
<feature type="signal peptide" evidence="1">
    <location>
        <begin position="1"/>
        <end position="17"/>
    </location>
</feature>
<protein>
    <recommendedName>
        <fullName evidence="2">IgGFc-binding protein N-terminal domain-containing protein</fullName>
    </recommendedName>
</protein>
<keyword evidence="4" id="KW-1185">Reference proteome</keyword>
<keyword evidence="1" id="KW-0732">Signal</keyword>
<dbReference type="AlphaFoldDB" id="A0AAD8C8R9"/>
<evidence type="ECO:0000313" key="3">
    <source>
        <dbReference type="EMBL" id="KAK0068017.1"/>
    </source>
</evidence>
<feature type="chain" id="PRO_5041981838" description="IgGFc-binding protein N-terminal domain-containing protein" evidence="1">
    <location>
        <begin position="18"/>
        <end position="468"/>
    </location>
</feature>
<organism evidence="3 4">
    <name type="scientific">Biomphalaria pfeifferi</name>
    <name type="common">Bloodfluke planorb</name>
    <name type="synonym">Freshwater snail</name>
    <dbReference type="NCBI Taxonomy" id="112525"/>
    <lineage>
        <taxon>Eukaryota</taxon>
        <taxon>Metazoa</taxon>
        <taxon>Spiralia</taxon>
        <taxon>Lophotrochozoa</taxon>
        <taxon>Mollusca</taxon>
        <taxon>Gastropoda</taxon>
        <taxon>Heterobranchia</taxon>
        <taxon>Euthyneura</taxon>
        <taxon>Panpulmonata</taxon>
        <taxon>Hygrophila</taxon>
        <taxon>Lymnaeoidea</taxon>
        <taxon>Planorbidae</taxon>
        <taxon>Biomphalaria</taxon>
    </lineage>
</organism>
<reference evidence="3" key="1">
    <citation type="journal article" date="2023" name="PLoS Negl. Trop. Dis.">
        <title>A genome sequence for Biomphalaria pfeifferi, the major vector snail for the human-infecting parasite Schistosoma mansoni.</title>
        <authorList>
            <person name="Bu L."/>
            <person name="Lu L."/>
            <person name="Laidemitt M.R."/>
            <person name="Zhang S.M."/>
            <person name="Mutuku M."/>
            <person name="Mkoji G."/>
            <person name="Steinauer M."/>
            <person name="Loker E.S."/>
        </authorList>
    </citation>
    <scope>NUCLEOTIDE SEQUENCE</scope>
    <source>
        <strain evidence="3">KasaAsao</strain>
    </source>
</reference>
<feature type="non-terminal residue" evidence="3">
    <location>
        <position position="1"/>
    </location>
</feature>
<sequence>MIFPVLFVFFYIDRALSNDQRTTGFSTFGKLFVLAFPGSDMDIEVDMHLQTQEHDPFRVNLTTKWHPNKTEQSAIIRNFLYEVIVLTVNETIKLEPVVQTRFTYHLEALYPFQVLCIFYLRDIERMMHSLVFFMAVPVEGWALHYLVPYAGKWQSIQIINGQSRQAISLLLNYRGNAKLELELNGKRLSINEENRIFLSEFEAFSLQLCTEELKWENLTGSLIWAEHPFSVLHGSCIMKEYIELEDKYECLAAFSLDYVLPLTEYAKHFIIVKSVHIRAYVVVVFQKESTKLNYNRIDLPDSKPKEVSRNLGNLTGPAELTTSHPVVVVVVSNAGCSFYRKHSFGDITIGLIVPLGLFLDTYFWIYKTKTYHTDDCLLLVYKRFQEKYIYMDDAPIANMAGTVKVSGVNDYVALDVEIPVNWNMIVHQVYSKNAHKFGAYLYGRHSATEYRISITPLGFVAYNGFILK</sequence>
<feature type="domain" description="IgGFc-binding protein N-terminal" evidence="2">
    <location>
        <begin position="133"/>
        <end position="443"/>
    </location>
</feature>
<dbReference type="Proteomes" id="UP001233172">
    <property type="component" value="Unassembled WGS sequence"/>
</dbReference>
<evidence type="ECO:0000256" key="1">
    <source>
        <dbReference type="SAM" id="SignalP"/>
    </source>
</evidence>
<gene>
    <name evidence="3" type="ORF">Bpfe_002858</name>
</gene>
<proteinExistence type="predicted"/>
<evidence type="ECO:0000259" key="2">
    <source>
        <dbReference type="Pfam" id="PF17517"/>
    </source>
</evidence>